<dbReference type="Pfam" id="PF00884">
    <property type="entry name" value="Sulfatase"/>
    <property type="match status" value="1"/>
</dbReference>
<protein>
    <submittedName>
        <fullName evidence="9">Phosphoethanolamine transferase</fullName>
    </submittedName>
</protein>
<keyword evidence="5 7" id="KW-1133">Transmembrane helix</keyword>
<dbReference type="EMBL" id="VSDQ01000332">
    <property type="protein sequence ID" value="TYA86793.1"/>
    <property type="molecule type" value="Genomic_DNA"/>
</dbReference>
<comment type="caution">
    <text evidence="9">The sequence shown here is derived from an EMBL/GenBank/DDBJ whole genome shotgun (WGS) entry which is preliminary data.</text>
</comment>
<evidence type="ECO:0000256" key="3">
    <source>
        <dbReference type="ARBA" id="ARBA00022679"/>
    </source>
</evidence>
<dbReference type="OrthoDB" id="9786870at2"/>
<dbReference type="AlphaFoldDB" id="A0A5D0ISE8"/>
<dbReference type="Proteomes" id="UP000323930">
    <property type="component" value="Unassembled WGS sequence"/>
</dbReference>
<dbReference type="InterPro" id="IPR000917">
    <property type="entry name" value="Sulfatase_N"/>
</dbReference>
<dbReference type="CDD" id="cd16017">
    <property type="entry name" value="LptA"/>
    <property type="match status" value="1"/>
</dbReference>
<keyword evidence="3 9" id="KW-0808">Transferase</keyword>
<name>A0A5D0ISE8_9FLAO</name>
<reference evidence="9 10" key="1">
    <citation type="submission" date="2019-08" db="EMBL/GenBank/DDBJ databases">
        <title>Seonamhaeicola sediminis sp. nov., isolated from marine sediment.</title>
        <authorList>
            <person name="Cao W.R."/>
        </authorList>
    </citation>
    <scope>NUCLEOTIDE SEQUENCE [LARGE SCALE GENOMIC DNA]</scope>
    <source>
        <strain evidence="9 10">B011</strain>
    </source>
</reference>
<evidence type="ECO:0000256" key="5">
    <source>
        <dbReference type="ARBA" id="ARBA00022989"/>
    </source>
</evidence>
<sequence>MSYDFKNLLLLSIPLILKYIFLLLLVDIYFIEIGDVKEDILFFTVIVALFSMLKFMRKQLFYDVLTFSYLLYFILETTSYIAVSSNFSSSYMFLLLESNKEELTEFSSSYLNEAIIIFASIILGAFFVVRRARINAKYIRKNYIKVTVVLFVVGFLKYTGLIENNAYHNIVRGAYGYINLKNNVSYNENVLAKDINISSSNEVLVVALGESTTSKHMQVYGYDEETTPFLNRIKDSLFLYSNVISTDVITTKVVPKILTSLDNGTNNNEDLVTNIIEVFNIAGFDTYWLSNQRPIGFFDNRVTEMASVSKNIKFLNHAHEVKTISYDEVLIPALKAALSKPGKKVIFLRLIGTHFDYNKRYPEEFSKFIVSSKATKKERVISYYNNAVAYNDYVVYSFIKELKKKRIKSMLLYLSDHGENVYHGNDFFGRSENSLTKSMFQIPFLVWTSKDFEFPNDFEYVPNRAFMTDHTYESLGHMFGVKYKDMDESKSIFSKSFKKRKRKVVNDIDYDSYFLNVNE</sequence>
<dbReference type="RefSeq" id="WP_148540217.1">
    <property type="nucleotide sequence ID" value="NZ_VSDQ01000332.1"/>
</dbReference>
<evidence type="ECO:0000256" key="1">
    <source>
        <dbReference type="ARBA" id="ARBA00004651"/>
    </source>
</evidence>
<evidence type="ECO:0000256" key="7">
    <source>
        <dbReference type="SAM" id="Phobius"/>
    </source>
</evidence>
<feature type="transmembrane region" description="Helical" evidence="7">
    <location>
        <begin position="69"/>
        <end position="94"/>
    </location>
</feature>
<keyword evidence="6 7" id="KW-0472">Membrane</keyword>
<feature type="transmembrane region" description="Helical" evidence="7">
    <location>
        <begin position="114"/>
        <end position="130"/>
    </location>
</feature>
<dbReference type="GO" id="GO:0016776">
    <property type="term" value="F:phosphotransferase activity, phosphate group as acceptor"/>
    <property type="evidence" value="ECO:0007669"/>
    <property type="project" value="TreeGrafter"/>
</dbReference>
<evidence type="ECO:0000313" key="9">
    <source>
        <dbReference type="EMBL" id="TYA86793.1"/>
    </source>
</evidence>
<comment type="subcellular location">
    <subcellularLocation>
        <location evidence="1">Cell membrane</location>
        <topology evidence="1">Multi-pass membrane protein</topology>
    </subcellularLocation>
</comment>
<organism evidence="9 10">
    <name type="scientific">Seonamhaeicola marinus</name>
    <dbReference type="NCBI Taxonomy" id="1912246"/>
    <lineage>
        <taxon>Bacteria</taxon>
        <taxon>Pseudomonadati</taxon>
        <taxon>Bacteroidota</taxon>
        <taxon>Flavobacteriia</taxon>
        <taxon>Flavobacteriales</taxon>
        <taxon>Flavobacteriaceae</taxon>
    </lineage>
</organism>
<evidence type="ECO:0000259" key="8">
    <source>
        <dbReference type="Pfam" id="PF00884"/>
    </source>
</evidence>
<feature type="domain" description="Sulfatase N-terminal" evidence="8">
    <location>
        <begin position="204"/>
        <end position="453"/>
    </location>
</feature>
<keyword evidence="10" id="KW-1185">Reference proteome</keyword>
<evidence type="ECO:0000256" key="2">
    <source>
        <dbReference type="ARBA" id="ARBA00022475"/>
    </source>
</evidence>
<feature type="transmembrane region" description="Helical" evidence="7">
    <location>
        <begin position="142"/>
        <end position="161"/>
    </location>
</feature>
<dbReference type="Gene3D" id="3.40.720.10">
    <property type="entry name" value="Alkaline Phosphatase, subunit A"/>
    <property type="match status" value="1"/>
</dbReference>
<keyword evidence="4 7" id="KW-0812">Transmembrane</keyword>
<keyword evidence="2" id="KW-1003">Cell membrane</keyword>
<dbReference type="InterPro" id="IPR017850">
    <property type="entry name" value="Alkaline_phosphatase_core_sf"/>
</dbReference>
<dbReference type="SUPFAM" id="SSF53649">
    <property type="entry name" value="Alkaline phosphatase-like"/>
    <property type="match status" value="1"/>
</dbReference>
<dbReference type="PANTHER" id="PTHR30443:SF2">
    <property type="entry name" value="PHOSPHOETHANOLAMINE TRANSFERASE EPTC"/>
    <property type="match status" value="1"/>
</dbReference>
<dbReference type="InterPro" id="IPR040423">
    <property type="entry name" value="PEA_transferase"/>
</dbReference>
<evidence type="ECO:0000256" key="6">
    <source>
        <dbReference type="ARBA" id="ARBA00023136"/>
    </source>
</evidence>
<dbReference type="GO" id="GO:0005886">
    <property type="term" value="C:plasma membrane"/>
    <property type="evidence" value="ECO:0007669"/>
    <property type="project" value="UniProtKB-SubCell"/>
</dbReference>
<gene>
    <name evidence="9" type="ORF">FUA24_04505</name>
</gene>
<feature type="transmembrane region" description="Helical" evidence="7">
    <location>
        <begin position="7"/>
        <end position="28"/>
    </location>
</feature>
<dbReference type="PANTHER" id="PTHR30443">
    <property type="entry name" value="INNER MEMBRANE PROTEIN"/>
    <property type="match status" value="1"/>
</dbReference>
<feature type="transmembrane region" description="Helical" evidence="7">
    <location>
        <begin position="40"/>
        <end position="57"/>
    </location>
</feature>
<proteinExistence type="predicted"/>
<accession>A0A5D0ISE8</accession>
<evidence type="ECO:0000256" key="4">
    <source>
        <dbReference type="ARBA" id="ARBA00022692"/>
    </source>
</evidence>
<evidence type="ECO:0000313" key="10">
    <source>
        <dbReference type="Proteomes" id="UP000323930"/>
    </source>
</evidence>
<dbReference type="InterPro" id="IPR058130">
    <property type="entry name" value="PEA_transf_C"/>
</dbReference>
<dbReference type="GO" id="GO:0009244">
    <property type="term" value="P:lipopolysaccharide core region biosynthetic process"/>
    <property type="evidence" value="ECO:0007669"/>
    <property type="project" value="TreeGrafter"/>
</dbReference>